<dbReference type="STRING" id="1194090.SAMN05443144_10698"/>
<dbReference type="InterPro" id="IPR025491">
    <property type="entry name" value="DUF4382"/>
</dbReference>
<sequence length="299" mass="32714">MKKVRANYMKKANFNVMHNRIIQSIFVFGAVILLAVSCQDVDFNGPKHGKAHMNVKLTDAPGDYQEVNVEVQALRIHYTPFSDDTVDVDPDKDGKWIELPVDPMTINLLELTNGVDTLLSSADLDPGRYRELRLILGHDNTVMVDDMLHDLKVPSGQQSGYKIKFKTELEAGEELDVIIDFDASRSVHKAGRSGKYILKPVLKAFVESGEKAEAGSISGTVEPVDARPTVFAVAGSDTISSTHADTTDGGFMLRGLEEGLYDLVIEPAGDQYSVTTETGISVESGSETNLDPIILDENE</sequence>
<name>A0A1M4ZQJ5_9BACT</name>
<feature type="domain" description="DUF4382" evidence="1">
    <location>
        <begin position="51"/>
        <end position="200"/>
    </location>
</feature>
<organism evidence="2 3">
    <name type="scientific">Fodinibius roseus</name>
    <dbReference type="NCBI Taxonomy" id="1194090"/>
    <lineage>
        <taxon>Bacteria</taxon>
        <taxon>Pseudomonadati</taxon>
        <taxon>Balneolota</taxon>
        <taxon>Balneolia</taxon>
        <taxon>Balneolales</taxon>
        <taxon>Balneolaceae</taxon>
        <taxon>Fodinibius</taxon>
    </lineage>
</organism>
<dbReference type="Pfam" id="PF14321">
    <property type="entry name" value="DUF4382"/>
    <property type="match status" value="1"/>
</dbReference>
<evidence type="ECO:0000313" key="2">
    <source>
        <dbReference type="EMBL" id="SHF20072.1"/>
    </source>
</evidence>
<reference evidence="2 3" key="1">
    <citation type="submission" date="2016-11" db="EMBL/GenBank/DDBJ databases">
        <authorList>
            <person name="Jaros S."/>
            <person name="Januszkiewicz K."/>
            <person name="Wedrychowicz H."/>
        </authorList>
    </citation>
    <scope>NUCLEOTIDE SEQUENCE [LARGE SCALE GENOMIC DNA]</scope>
    <source>
        <strain evidence="2 3">DSM 21986</strain>
    </source>
</reference>
<gene>
    <name evidence="2" type="ORF">SAMN05443144_10698</name>
</gene>
<keyword evidence="3" id="KW-1185">Reference proteome</keyword>
<accession>A0A1M4ZQJ5</accession>
<proteinExistence type="predicted"/>
<evidence type="ECO:0000313" key="3">
    <source>
        <dbReference type="Proteomes" id="UP000184041"/>
    </source>
</evidence>
<dbReference type="AlphaFoldDB" id="A0A1M4ZQJ5"/>
<protein>
    <recommendedName>
        <fullName evidence="1">DUF4382 domain-containing protein</fullName>
    </recommendedName>
</protein>
<dbReference type="Gene3D" id="2.60.40.1120">
    <property type="entry name" value="Carboxypeptidase-like, regulatory domain"/>
    <property type="match status" value="1"/>
</dbReference>
<dbReference type="EMBL" id="FQUS01000006">
    <property type="protein sequence ID" value="SHF20072.1"/>
    <property type="molecule type" value="Genomic_DNA"/>
</dbReference>
<dbReference type="Proteomes" id="UP000184041">
    <property type="component" value="Unassembled WGS sequence"/>
</dbReference>
<dbReference type="OrthoDB" id="2111471at2"/>
<evidence type="ECO:0000259" key="1">
    <source>
        <dbReference type="Pfam" id="PF14321"/>
    </source>
</evidence>